<keyword evidence="2" id="KW-1185">Reference proteome</keyword>
<evidence type="ECO:0000313" key="2">
    <source>
        <dbReference type="Proteomes" id="UP000298030"/>
    </source>
</evidence>
<dbReference type="Pfam" id="PF07823">
    <property type="entry name" value="CPDase"/>
    <property type="match status" value="1"/>
</dbReference>
<dbReference type="PANTHER" id="PTHR28141:SF1">
    <property type="entry name" value="2',3'-CYCLIC-NUCLEOTIDE 3'-PHOSPHODIESTERASE"/>
    <property type="match status" value="1"/>
</dbReference>
<organism evidence="1 2">
    <name type="scientific">Coprinellus micaceus</name>
    <name type="common">Glistening ink-cap mushroom</name>
    <name type="synonym">Coprinus micaceus</name>
    <dbReference type="NCBI Taxonomy" id="71717"/>
    <lineage>
        <taxon>Eukaryota</taxon>
        <taxon>Fungi</taxon>
        <taxon>Dikarya</taxon>
        <taxon>Basidiomycota</taxon>
        <taxon>Agaricomycotina</taxon>
        <taxon>Agaricomycetes</taxon>
        <taxon>Agaricomycetidae</taxon>
        <taxon>Agaricales</taxon>
        <taxon>Agaricineae</taxon>
        <taxon>Psathyrellaceae</taxon>
        <taxon>Coprinellus</taxon>
    </lineage>
</organism>
<name>A0A4Y7TS68_COPMI</name>
<gene>
    <name evidence="1" type="ORF">FA13DRAFT_1728014</name>
</gene>
<dbReference type="GO" id="GO:0004113">
    <property type="term" value="F:2',3'-cyclic-nucleotide 3'-phosphodiesterase activity"/>
    <property type="evidence" value="ECO:0007669"/>
    <property type="project" value="TreeGrafter"/>
</dbReference>
<dbReference type="InterPro" id="IPR012386">
    <property type="entry name" value="Cyclic-nucl_3Pdiesterase"/>
</dbReference>
<dbReference type="SUPFAM" id="SSF55144">
    <property type="entry name" value="LigT-like"/>
    <property type="match status" value="1"/>
</dbReference>
<sequence>MGISAWLVPTTADSQRLDTAHLSKTSYPTFDPHVTLATNIPASIPPGDVRVAVGKSPHDMNARYPDSQAPTEGKFEVKFANLETGEKYHQSVYIRCKATPEILSLRDTFHENLGIDVKTPLFPHLSLAYIEDEDAAQGERERFLQELKKQGRVRQTEDGASVLCAPDLGEWVDGFEAAEVWIVKTTGPVKEWEVLDRIKL</sequence>
<evidence type="ECO:0000313" key="1">
    <source>
        <dbReference type="EMBL" id="TEB36422.1"/>
    </source>
</evidence>
<dbReference type="STRING" id="71717.A0A4Y7TS68"/>
<protein>
    <submittedName>
        <fullName evidence="1">LigT-like protein</fullName>
    </submittedName>
</protein>
<reference evidence="1 2" key="1">
    <citation type="journal article" date="2019" name="Nat. Ecol. Evol.">
        <title>Megaphylogeny resolves global patterns of mushroom evolution.</title>
        <authorList>
            <person name="Varga T."/>
            <person name="Krizsan K."/>
            <person name="Foldi C."/>
            <person name="Dima B."/>
            <person name="Sanchez-Garcia M."/>
            <person name="Sanchez-Ramirez S."/>
            <person name="Szollosi G.J."/>
            <person name="Szarkandi J.G."/>
            <person name="Papp V."/>
            <person name="Albert L."/>
            <person name="Andreopoulos W."/>
            <person name="Angelini C."/>
            <person name="Antonin V."/>
            <person name="Barry K.W."/>
            <person name="Bougher N.L."/>
            <person name="Buchanan P."/>
            <person name="Buyck B."/>
            <person name="Bense V."/>
            <person name="Catcheside P."/>
            <person name="Chovatia M."/>
            <person name="Cooper J."/>
            <person name="Damon W."/>
            <person name="Desjardin D."/>
            <person name="Finy P."/>
            <person name="Geml J."/>
            <person name="Haridas S."/>
            <person name="Hughes K."/>
            <person name="Justo A."/>
            <person name="Karasinski D."/>
            <person name="Kautmanova I."/>
            <person name="Kiss B."/>
            <person name="Kocsube S."/>
            <person name="Kotiranta H."/>
            <person name="LaButti K.M."/>
            <person name="Lechner B.E."/>
            <person name="Liimatainen K."/>
            <person name="Lipzen A."/>
            <person name="Lukacs Z."/>
            <person name="Mihaltcheva S."/>
            <person name="Morgado L.N."/>
            <person name="Niskanen T."/>
            <person name="Noordeloos M.E."/>
            <person name="Ohm R.A."/>
            <person name="Ortiz-Santana B."/>
            <person name="Ovrebo C."/>
            <person name="Racz N."/>
            <person name="Riley R."/>
            <person name="Savchenko A."/>
            <person name="Shiryaev A."/>
            <person name="Soop K."/>
            <person name="Spirin V."/>
            <person name="Szebenyi C."/>
            <person name="Tomsovsky M."/>
            <person name="Tulloss R.E."/>
            <person name="Uehling J."/>
            <person name="Grigoriev I.V."/>
            <person name="Vagvolgyi C."/>
            <person name="Papp T."/>
            <person name="Martin F.M."/>
            <person name="Miettinen O."/>
            <person name="Hibbett D.S."/>
            <person name="Nagy L.G."/>
        </authorList>
    </citation>
    <scope>NUCLEOTIDE SEQUENCE [LARGE SCALE GENOMIC DNA]</scope>
    <source>
        <strain evidence="1 2">FP101781</strain>
    </source>
</reference>
<dbReference type="OrthoDB" id="514292at2759"/>
<dbReference type="AlphaFoldDB" id="A0A4Y7TS68"/>
<dbReference type="Proteomes" id="UP000298030">
    <property type="component" value="Unassembled WGS sequence"/>
</dbReference>
<dbReference type="InterPro" id="IPR009097">
    <property type="entry name" value="Cyclic_Pdiesterase"/>
</dbReference>
<comment type="caution">
    <text evidence="1">The sequence shown here is derived from an EMBL/GenBank/DDBJ whole genome shotgun (WGS) entry which is preliminary data.</text>
</comment>
<accession>A0A4Y7TS68</accession>
<dbReference type="EMBL" id="QPFP01000006">
    <property type="protein sequence ID" value="TEB36422.1"/>
    <property type="molecule type" value="Genomic_DNA"/>
</dbReference>
<dbReference type="Gene3D" id="3.90.1140.10">
    <property type="entry name" value="Cyclic phosphodiesterase"/>
    <property type="match status" value="1"/>
</dbReference>
<dbReference type="GO" id="GO:0009187">
    <property type="term" value="P:cyclic nucleotide metabolic process"/>
    <property type="evidence" value="ECO:0007669"/>
    <property type="project" value="TreeGrafter"/>
</dbReference>
<dbReference type="PANTHER" id="PTHR28141">
    <property type="entry name" value="2',3'-CYCLIC-NUCLEOTIDE 3'-PHOSPHODIESTERASE"/>
    <property type="match status" value="1"/>
</dbReference>
<proteinExistence type="predicted"/>